<reference evidence="2 3" key="1">
    <citation type="journal article" date="2016" name="Nat. Commun.">
        <title>Thousands of microbial genomes shed light on interconnected biogeochemical processes in an aquifer system.</title>
        <authorList>
            <person name="Anantharaman K."/>
            <person name="Brown C.T."/>
            <person name="Hug L.A."/>
            <person name="Sharon I."/>
            <person name="Castelle C.J."/>
            <person name="Probst A.J."/>
            <person name="Thomas B.C."/>
            <person name="Singh A."/>
            <person name="Wilkins M.J."/>
            <person name="Karaoz U."/>
            <person name="Brodie E.L."/>
            <person name="Williams K.H."/>
            <person name="Hubbard S.S."/>
            <person name="Banfield J.F."/>
        </authorList>
    </citation>
    <scope>NUCLEOTIDE SEQUENCE [LARGE SCALE GENOMIC DNA]</scope>
</reference>
<sequence length="120" mass="13634">MKTILSEVFVSLVLVIFLILLLNPFSLLMPSPMEMIIILGFALAFIIFVGFFWKEKVADERESLHRYIAGRIAYFTGVTLLTVGIIIQSLQHSLDKWLVISLTGMVIGKIIGLFYGRFKH</sequence>
<feature type="transmembrane region" description="Helical" evidence="1">
    <location>
        <begin position="73"/>
        <end position="91"/>
    </location>
</feature>
<gene>
    <name evidence="2" type="ORF">A3C28_02790</name>
</gene>
<evidence type="ECO:0000313" key="3">
    <source>
        <dbReference type="Proteomes" id="UP000178597"/>
    </source>
</evidence>
<feature type="transmembrane region" description="Helical" evidence="1">
    <location>
        <begin position="35"/>
        <end position="53"/>
    </location>
</feature>
<accession>A0A1F7HAF3</accession>
<feature type="transmembrane region" description="Helical" evidence="1">
    <location>
        <begin position="97"/>
        <end position="116"/>
    </location>
</feature>
<keyword evidence="1" id="KW-1133">Transmembrane helix</keyword>
<proteinExistence type="predicted"/>
<feature type="transmembrane region" description="Helical" evidence="1">
    <location>
        <begin position="7"/>
        <end position="29"/>
    </location>
</feature>
<keyword evidence="1" id="KW-0472">Membrane</keyword>
<name>A0A1F7HAF3_9BACT</name>
<evidence type="ECO:0000313" key="2">
    <source>
        <dbReference type="EMBL" id="OGK28013.1"/>
    </source>
</evidence>
<dbReference type="EMBL" id="MFZP01000017">
    <property type="protein sequence ID" value="OGK28013.1"/>
    <property type="molecule type" value="Genomic_DNA"/>
</dbReference>
<organism evidence="2 3">
    <name type="scientific">Candidatus Roizmanbacteria bacterium RIFCSPHIGHO2_02_FULL_39_9</name>
    <dbReference type="NCBI Taxonomy" id="1802040"/>
    <lineage>
        <taxon>Bacteria</taxon>
        <taxon>Candidatus Roizmaniibacteriota</taxon>
    </lineage>
</organism>
<comment type="caution">
    <text evidence="2">The sequence shown here is derived from an EMBL/GenBank/DDBJ whole genome shotgun (WGS) entry which is preliminary data.</text>
</comment>
<dbReference type="Proteomes" id="UP000178597">
    <property type="component" value="Unassembled WGS sequence"/>
</dbReference>
<protein>
    <submittedName>
        <fullName evidence="2">Uncharacterized protein</fullName>
    </submittedName>
</protein>
<evidence type="ECO:0000256" key="1">
    <source>
        <dbReference type="SAM" id="Phobius"/>
    </source>
</evidence>
<dbReference type="AlphaFoldDB" id="A0A1F7HAF3"/>
<keyword evidence="1" id="KW-0812">Transmembrane</keyword>
<dbReference type="STRING" id="1802040.A3C28_02790"/>